<dbReference type="EMBL" id="DS235846">
    <property type="protein sequence ID" value="EEB18530.1"/>
    <property type="molecule type" value="Genomic_DNA"/>
</dbReference>
<keyword evidence="5" id="KW-1185">Reference proteome</keyword>
<gene>
    <name evidence="4" type="primary">8233253</name>
    <name evidence="3" type="ORF">Phum_PHUM518030</name>
</gene>
<evidence type="ECO:0000256" key="2">
    <source>
        <dbReference type="SAM" id="Phobius"/>
    </source>
</evidence>
<dbReference type="InParanoid" id="E0VYS4"/>
<dbReference type="RefSeq" id="XP_002431268.1">
    <property type="nucleotide sequence ID" value="XM_002431223.1"/>
</dbReference>
<dbReference type="eggNOG" id="ENOG502SDZ5">
    <property type="taxonomic scope" value="Eukaryota"/>
</dbReference>
<accession>E0VYS4</accession>
<dbReference type="OrthoDB" id="6499973at2759"/>
<evidence type="ECO:0000313" key="4">
    <source>
        <dbReference type="EnsemblMetazoa" id="PHUM518030-PA"/>
    </source>
</evidence>
<evidence type="ECO:0000313" key="5">
    <source>
        <dbReference type="Proteomes" id="UP000009046"/>
    </source>
</evidence>
<evidence type="ECO:0000313" key="3">
    <source>
        <dbReference type="EMBL" id="EEB18530.1"/>
    </source>
</evidence>
<reference evidence="4" key="3">
    <citation type="submission" date="2020-05" db="UniProtKB">
        <authorList>
            <consortium name="EnsemblMetazoa"/>
        </authorList>
    </citation>
    <scope>IDENTIFICATION</scope>
    <source>
        <strain evidence="4">USDA</strain>
    </source>
</reference>
<evidence type="ECO:0008006" key="6">
    <source>
        <dbReference type="Google" id="ProtNLM"/>
    </source>
</evidence>
<evidence type="ECO:0000256" key="1">
    <source>
        <dbReference type="SAM" id="MobiDB-lite"/>
    </source>
</evidence>
<name>E0VYS4_PEDHC</name>
<dbReference type="CTD" id="8233253"/>
<sequence length="467" mass="53935">MLNRSRSWPIQSVITLDPRGIIYAKVHPSFEKYNNNNNNNAIITRRNENESCAVGKPDIVIETDERVPVFIKPDIFVTLEPRQDSISNSHGCDESKQITFVDHYQVLDSVSDDEEKDGGYIVSVPSVECTNRKIIPSRINDDCAFNKKNDIGAFLESSNASNHNNNNNKNIRVIVDVENTNSYYNRKCKICRGKEIIRKKSNYKFDKPDKRYDDKKNVVRSESEREKHFLTAYQIDLLRKKNNKRSQRKIRHDDVDRRGTGEKNRFFFKNKKIDKKSKAASDCGESIASNDTKITEFDEKCVTSTSGGIARRYYRSDNNYNTGRRSSYRFIRSYSLGHEKTDEKLRGTFKKFSLPTPVIQLKDGNDNNNDDNSPEDKENSALRNLNLDKRKVTTLTRHYYPENNWGYVIVTCSVMVHILCHGLQLSAGVIMIPAASKFTTDPVHTVVSSCQISFNFFFLFVFFFFFL</sequence>
<feature type="transmembrane region" description="Helical" evidence="2">
    <location>
        <begin position="446"/>
        <end position="466"/>
    </location>
</feature>
<keyword evidence="2" id="KW-1133">Transmembrane helix</keyword>
<dbReference type="GeneID" id="8233253"/>
<keyword evidence="2" id="KW-0472">Membrane</keyword>
<protein>
    <recommendedName>
        <fullName evidence="6">Monocarboxylate transporter</fullName>
    </recommendedName>
</protein>
<keyword evidence="2" id="KW-0812">Transmembrane</keyword>
<dbReference type="VEuPathDB" id="VectorBase:PHUM518030"/>
<dbReference type="AlphaFoldDB" id="E0VYS4"/>
<dbReference type="EnsemblMetazoa" id="PHUM518030-RA">
    <property type="protein sequence ID" value="PHUM518030-PA"/>
    <property type="gene ID" value="PHUM518030"/>
</dbReference>
<dbReference type="KEGG" id="phu:Phum_PHUM518030"/>
<reference evidence="3" key="2">
    <citation type="submission" date="2007-04" db="EMBL/GenBank/DDBJ databases">
        <title>The genome of the human body louse.</title>
        <authorList>
            <consortium name="The Human Body Louse Genome Consortium"/>
            <person name="Kirkness E."/>
            <person name="Walenz B."/>
            <person name="Hass B."/>
            <person name="Bruggner R."/>
            <person name="Strausberg R."/>
        </authorList>
    </citation>
    <scope>NUCLEOTIDE SEQUENCE</scope>
    <source>
        <strain evidence="3">USDA</strain>
    </source>
</reference>
<dbReference type="EMBL" id="AAZO01006294">
    <property type="status" value="NOT_ANNOTATED_CDS"/>
    <property type="molecule type" value="Genomic_DNA"/>
</dbReference>
<dbReference type="Proteomes" id="UP000009046">
    <property type="component" value="Unassembled WGS sequence"/>
</dbReference>
<organism>
    <name type="scientific">Pediculus humanus subsp. corporis</name>
    <name type="common">Body louse</name>
    <dbReference type="NCBI Taxonomy" id="121224"/>
    <lineage>
        <taxon>Eukaryota</taxon>
        <taxon>Metazoa</taxon>
        <taxon>Ecdysozoa</taxon>
        <taxon>Arthropoda</taxon>
        <taxon>Hexapoda</taxon>
        <taxon>Insecta</taxon>
        <taxon>Pterygota</taxon>
        <taxon>Neoptera</taxon>
        <taxon>Paraneoptera</taxon>
        <taxon>Psocodea</taxon>
        <taxon>Troctomorpha</taxon>
        <taxon>Phthiraptera</taxon>
        <taxon>Anoplura</taxon>
        <taxon>Pediculidae</taxon>
        <taxon>Pediculus</taxon>
    </lineage>
</organism>
<proteinExistence type="predicted"/>
<dbReference type="HOGENOM" id="CLU_585693_0_0_1"/>
<feature type="region of interest" description="Disordered" evidence="1">
    <location>
        <begin position="359"/>
        <end position="379"/>
    </location>
</feature>
<reference evidence="3" key="1">
    <citation type="submission" date="2007-04" db="EMBL/GenBank/DDBJ databases">
        <title>Annotation of Pediculus humanus corporis strain USDA.</title>
        <authorList>
            <person name="Kirkness E."/>
            <person name="Hannick L."/>
            <person name="Hass B."/>
            <person name="Bruggner R."/>
            <person name="Lawson D."/>
            <person name="Bidwell S."/>
            <person name="Joardar V."/>
            <person name="Caler E."/>
            <person name="Walenz B."/>
            <person name="Inman J."/>
            <person name="Schobel S."/>
            <person name="Galinsky K."/>
            <person name="Amedeo P."/>
            <person name="Strausberg R."/>
        </authorList>
    </citation>
    <scope>NUCLEOTIDE SEQUENCE</scope>
    <source>
        <strain evidence="3">USDA</strain>
    </source>
</reference>
<feature type="transmembrane region" description="Helical" evidence="2">
    <location>
        <begin position="405"/>
        <end position="434"/>
    </location>
</feature>